<dbReference type="OrthoDB" id="7700298at2759"/>
<feature type="region of interest" description="Disordered" evidence="1">
    <location>
        <begin position="123"/>
        <end position="154"/>
    </location>
</feature>
<name>E2AGI4_CAMFO</name>
<feature type="compositionally biased region" description="Polar residues" evidence="1">
    <location>
        <begin position="504"/>
        <end position="526"/>
    </location>
</feature>
<dbReference type="Proteomes" id="UP000000311">
    <property type="component" value="Unassembled WGS sequence"/>
</dbReference>
<proteinExistence type="predicted"/>
<gene>
    <name evidence="2" type="ORF">EAG_01769</name>
</gene>
<dbReference type="AlphaFoldDB" id="E2AGI4"/>
<dbReference type="EMBL" id="GL439316">
    <property type="protein sequence ID" value="EFN67441.1"/>
    <property type="molecule type" value="Genomic_DNA"/>
</dbReference>
<feature type="region of interest" description="Disordered" evidence="1">
    <location>
        <begin position="734"/>
        <end position="753"/>
    </location>
</feature>
<keyword evidence="3" id="KW-1185">Reference proteome</keyword>
<accession>E2AGI4</accession>
<evidence type="ECO:0000313" key="3">
    <source>
        <dbReference type="Proteomes" id="UP000000311"/>
    </source>
</evidence>
<feature type="compositionally biased region" description="Basic and acidic residues" evidence="1">
    <location>
        <begin position="550"/>
        <end position="563"/>
    </location>
</feature>
<dbReference type="InParanoid" id="E2AGI4"/>
<evidence type="ECO:0000313" key="2">
    <source>
        <dbReference type="EMBL" id="EFN67441.1"/>
    </source>
</evidence>
<dbReference type="STRING" id="104421.E2AGI4"/>
<feature type="compositionally biased region" description="Low complexity" evidence="1">
    <location>
        <begin position="126"/>
        <end position="154"/>
    </location>
</feature>
<protein>
    <submittedName>
        <fullName evidence="2">Uncharacterized protein</fullName>
    </submittedName>
</protein>
<sequence>MINLPCTVASMSQIAPCQNVPVQTSQYNFPTCQQRQTSTQQMQTATCGPCSGISQGPFVRQPDTYVVTHQCASQPITNPCQPVFQSPCNPLPSHPSCGQLPQNILDQIRACVSNTAPIFILPGNCQQSPAPQQQQQQQPTLPQATGLPPPTTTAYPPTGLTYPAACYPPPPPFYPYPMPMPFYDPSTRARDIAQSCGCCRRRDIDSTDIRSIARTGCRFDSDLDEHHCVPTTDDTICAKRNCPSSLHLQALASQFLSMQGIIACAATRLILRKVPGSNVTTTMEDTMAKAQKAISVLTKDQLLSESRNAQQVNTLINLHMTANPPPNIIPILTLVQLKMNLLKAQVEGLVNQKMMEIQGVGVEVETELIDPTVLALKSDAELRDFLSILRQKECDERVNVNFAPYRSQRAIAETRLRNIQNKLRQVETEFDRRRCAMLPAPTLTSRIVQQFSRPCYSARFEDPRRLYSTLPPDIPRSPDPFVCAKPRSPKRLLLKPCRSKPETKSTQVTAPTTSTPGNPPKTTTDSGAGPTKEGSSTADLQRPSSTEDCTCDRTTSDESVDEAKKKLRPRIVEIKACNVEEPSSLIKLTSNVCVRYGANSRKCNGKSDVETPCDAKCWMAKTYINVIDDESARTLTGSESDAITLRGKIDAEDVCESRDAIEIRSLGQIMDRQEFTSSADLRQFEKQAETAIAISRKNEAIKDYDIETRRLQDVSSPKVEQTEVKTITIEEVTDDEPISSAQETNRKSPNDYISSLEITLGSKRDQQEDERKDKNGQIFSAIETIDRSANQVPKSKKKTRFHDEIVSLMTNIVYNNENHEYRNEIDKKIVTREISIIADQDIEKLDKCNSIENLRNAITHDIIGKDHPQNMFLEKLEDLSKLCVDRQCQTASKEKKTISLLRINLFAPFKNMHKYMADNERNGNDVGVYPSPITKAGITARKRLSHWNDVAKNSPETRYKDNARYPHSSTKCEESFVSEIFSVIANRVIAFVNKVITLNGRLSYPNRGVIENKRHLNINPLGAVTPICSHPELILKDHDPNILHRSFNLNRGTLDIISKCNFRDASLSRVSTGEGYDKTRKIRHSIIRDQENDTKYLLISTSSRDCDLTLIRDLGHPYEIQRSLLIRSRLKNRSSMQDPPHPFSLLKRIGKNIPQKFHQTRRNGNVETFKEMKIRKLKNSEKFWALSEVIKTRDKVSEIREYGTEFKQVLREYSHDITINNAFTTQKRGIVDNIDLADDEFVINVHDYSGLQTEINTNTCENRSICLLLSSN</sequence>
<feature type="region of interest" description="Disordered" evidence="1">
    <location>
        <begin position="493"/>
        <end position="563"/>
    </location>
</feature>
<feature type="compositionally biased region" description="Polar residues" evidence="1">
    <location>
        <begin position="533"/>
        <end position="548"/>
    </location>
</feature>
<organism evidence="3">
    <name type="scientific">Camponotus floridanus</name>
    <name type="common">Florida carpenter ant</name>
    <dbReference type="NCBI Taxonomy" id="104421"/>
    <lineage>
        <taxon>Eukaryota</taxon>
        <taxon>Metazoa</taxon>
        <taxon>Ecdysozoa</taxon>
        <taxon>Arthropoda</taxon>
        <taxon>Hexapoda</taxon>
        <taxon>Insecta</taxon>
        <taxon>Pterygota</taxon>
        <taxon>Neoptera</taxon>
        <taxon>Endopterygota</taxon>
        <taxon>Hymenoptera</taxon>
        <taxon>Apocrita</taxon>
        <taxon>Aculeata</taxon>
        <taxon>Formicoidea</taxon>
        <taxon>Formicidae</taxon>
        <taxon>Formicinae</taxon>
        <taxon>Camponotus</taxon>
    </lineage>
</organism>
<reference evidence="2 3" key="1">
    <citation type="journal article" date="2010" name="Science">
        <title>Genomic comparison of the ants Camponotus floridanus and Harpegnathos saltator.</title>
        <authorList>
            <person name="Bonasio R."/>
            <person name="Zhang G."/>
            <person name="Ye C."/>
            <person name="Mutti N.S."/>
            <person name="Fang X."/>
            <person name="Qin N."/>
            <person name="Donahue G."/>
            <person name="Yang P."/>
            <person name="Li Q."/>
            <person name="Li C."/>
            <person name="Zhang P."/>
            <person name="Huang Z."/>
            <person name="Berger S.L."/>
            <person name="Reinberg D."/>
            <person name="Wang J."/>
            <person name="Liebig J."/>
        </authorList>
    </citation>
    <scope>NUCLEOTIDE SEQUENCE [LARGE SCALE GENOMIC DNA]</scope>
    <source>
        <strain evidence="3">C129</strain>
    </source>
</reference>
<dbReference type="OMA" id="CQNVPVQ"/>
<evidence type="ECO:0000256" key="1">
    <source>
        <dbReference type="SAM" id="MobiDB-lite"/>
    </source>
</evidence>